<keyword evidence="3" id="KW-1185">Reference proteome</keyword>
<dbReference type="Pfam" id="PF07362">
    <property type="entry name" value="CcdA"/>
    <property type="match status" value="1"/>
</dbReference>
<evidence type="ECO:0000313" key="2">
    <source>
        <dbReference type="EMBL" id="GGD97027.1"/>
    </source>
</evidence>
<evidence type="ECO:0008006" key="4">
    <source>
        <dbReference type="Google" id="ProtNLM"/>
    </source>
</evidence>
<dbReference type="EMBL" id="BMEG01000018">
    <property type="protein sequence ID" value="GGD97027.1"/>
    <property type="molecule type" value="Genomic_DNA"/>
</dbReference>
<name>A0ABQ1S7R5_9BURK</name>
<evidence type="ECO:0000313" key="3">
    <source>
        <dbReference type="Proteomes" id="UP000597138"/>
    </source>
</evidence>
<protein>
    <recommendedName>
        <fullName evidence="4">Post-segregation antitoxin CcdA</fullName>
    </recommendedName>
</protein>
<keyword evidence="1" id="KW-1277">Toxin-antitoxin system</keyword>
<organism evidence="2 3">
    <name type="scientific">Caballeronia grimmiae</name>
    <dbReference type="NCBI Taxonomy" id="1071679"/>
    <lineage>
        <taxon>Bacteria</taxon>
        <taxon>Pseudomonadati</taxon>
        <taxon>Pseudomonadota</taxon>
        <taxon>Betaproteobacteria</taxon>
        <taxon>Burkholderiales</taxon>
        <taxon>Burkholderiaceae</taxon>
        <taxon>Caballeronia</taxon>
    </lineage>
</organism>
<comment type="caution">
    <text evidence="2">The sequence shown here is derived from an EMBL/GenBank/DDBJ whole genome shotgun (WGS) entry which is preliminary data.</text>
</comment>
<reference evidence="3" key="1">
    <citation type="journal article" date="2019" name="Int. J. Syst. Evol. Microbiol.">
        <title>The Global Catalogue of Microorganisms (GCM) 10K type strain sequencing project: providing services to taxonomists for standard genome sequencing and annotation.</title>
        <authorList>
            <consortium name="The Broad Institute Genomics Platform"/>
            <consortium name="The Broad Institute Genome Sequencing Center for Infectious Disease"/>
            <person name="Wu L."/>
            <person name="Ma J."/>
        </authorList>
    </citation>
    <scope>NUCLEOTIDE SEQUENCE [LARGE SCALE GENOMIC DNA]</scope>
    <source>
        <strain evidence="3">CGMCC 1.11013</strain>
    </source>
</reference>
<proteinExistence type="predicted"/>
<dbReference type="Proteomes" id="UP000597138">
    <property type="component" value="Unassembled WGS sequence"/>
</dbReference>
<dbReference type="InterPro" id="IPR009956">
    <property type="entry name" value="Post-segregation_anti-tox_CcdA"/>
</dbReference>
<sequence length="102" mass="11722">MMRAAALWIIMLLVMRIYAENNMAHAATSGGRKATNVTLAVDVYERAKSLGINFSRTCEQALREAIKAEEGRRWAEEHADFIRHSNEWVEEHGLPLAQYRMF</sequence>
<accession>A0ABQ1S7R5</accession>
<gene>
    <name evidence="2" type="ORF">GCM10010985_59730</name>
</gene>
<evidence type="ECO:0000256" key="1">
    <source>
        <dbReference type="ARBA" id="ARBA00022649"/>
    </source>
</evidence>